<organism evidence="1 2">
    <name type="scientific">Trifolium medium</name>
    <dbReference type="NCBI Taxonomy" id="97028"/>
    <lineage>
        <taxon>Eukaryota</taxon>
        <taxon>Viridiplantae</taxon>
        <taxon>Streptophyta</taxon>
        <taxon>Embryophyta</taxon>
        <taxon>Tracheophyta</taxon>
        <taxon>Spermatophyta</taxon>
        <taxon>Magnoliopsida</taxon>
        <taxon>eudicotyledons</taxon>
        <taxon>Gunneridae</taxon>
        <taxon>Pentapetalae</taxon>
        <taxon>rosids</taxon>
        <taxon>fabids</taxon>
        <taxon>Fabales</taxon>
        <taxon>Fabaceae</taxon>
        <taxon>Papilionoideae</taxon>
        <taxon>50 kb inversion clade</taxon>
        <taxon>NPAAA clade</taxon>
        <taxon>Hologalegina</taxon>
        <taxon>IRL clade</taxon>
        <taxon>Trifolieae</taxon>
        <taxon>Trifolium</taxon>
    </lineage>
</organism>
<dbReference type="Proteomes" id="UP000265520">
    <property type="component" value="Unassembled WGS sequence"/>
</dbReference>
<protein>
    <submittedName>
        <fullName evidence="1">Uncharacterized protein</fullName>
    </submittedName>
</protein>
<proteinExistence type="predicted"/>
<keyword evidence="2" id="KW-1185">Reference proteome</keyword>
<evidence type="ECO:0000313" key="1">
    <source>
        <dbReference type="EMBL" id="MCH81150.1"/>
    </source>
</evidence>
<evidence type="ECO:0000313" key="2">
    <source>
        <dbReference type="Proteomes" id="UP000265520"/>
    </source>
</evidence>
<name>A0A392M1G6_9FABA</name>
<dbReference type="EMBL" id="LXQA010001939">
    <property type="protein sequence ID" value="MCH81150.1"/>
    <property type="molecule type" value="Genomic_DNA"/>
</dbReference>
<gene>
    <name evidence="1" type="ORF">A2U01_0001931</name>
</gene>
<dbReference type="AlphaFoldDB" id="A0A392M1G6"/>
<accession>A0A392M1G6</accession>
<sequence length="100" mass="11014">MFCTRTVLIAAATSLDRPGNPDLCSVNVFQLFDLAGGAKVDDIDGGELELNNICLRHHTNGIYCQGLSHRTHYSGGRSQRWWSGVLAWTTAIVAENCKFM</sequence>
<comment type="caution">
    <text evidence="1">The sequence shown here is derived from an EMBL/GenBank/DDBJ whole genome shotgun (WGS) entry which is preliminary data.</text>
</comment>
<reference evidence="1 2" key="1">
    <citation type="journal article" date="2018" name="Front. Plant Sci.">
        <title>Red Clover (Trifolium pratense) and Zigzag Clover (T. medium) - A Picture of Genomic Similarities and Differences.</title>
        <authorList>
            <person name="Dluhosova J."/>
            <person name="Istvanek J."/>
            <person name="Nedelnik J."/>
            <person name="Repkova J."/>
        </authorList>
    </citation>
    <scope>NUCLEOTIDE SEQUENCE [LARGE SCALE GENOMIC DNA]</scope>
    <source>
        <strain evidence="2">cv. 10/8</strain>
        <tissue evidence="1">Leaf</tissue>
    </source>
</reference>